<evidence type="ECO:0000256" key="7">
    <source>
        <dbReference type="ARBA" id="ARBA00022884"/>
    </source>
</evidence>
<gene>
    <name evidence="10" type="primary">HaOG203227</name>
    <name evidence="10" type="ORF">B5X24_HaOG203227</name>
</gene>
<evidence type="ECO:0000256" key="4">
    <source>
        <dbReference type="ARBA" id="ARBA00022517"/>
    </source>
</evidence>
<dbReference type="EMBL" id="KZ149927">
    <property type="protein sequence ID" value="PZC77514.1"/>
    <property type="molecule type" value="Genomic_DNA"/>
</dbReference>
<sequence length="624" mass="67490">MENLDRSNNKNVSLSLIAEYGGSDSDSDDTETRSNDNTTDSDAADLTEMVLKNNIINACAHGPLSRPSGRDEADVSRHMIIDSAESGVVEYEVTEYRDADSDSDSESTSASSDSDVDSVKDIEEVSSGNNKNVSLSLIAEYGGSDSDSDDTETRSNDNTTDSDAADLTEMVLKNNIINACAHGPLSRPSGRDEADVSRHMIIDSAESGVVEYEVTEYRDADSDSDSESTSASSDSDVDSVKDIEEVSSGDEFEGQNKTGKPETPKVNGEMGLDDLPPIEDLAISLPAQETTKIGTIASIVDRLVIVRALPETPAVDLDSVLFLDNGAKALGRVFDVFGPVTEPHYCVRFNSAEHVRERGAAAGADVCATLRDARTPLHAAVLSVSICPVYLRTRCCTSRRPAPTCARHCGTRARRYTPPCSVIKGSDASWLHDVEPPPHQIEYSDDEEERRANRARREQRRAQTEDSEDGETSKNARKLPERRNQRPSESSSRFGSGPSRGRNPFAAGSRRNNNPNAFPRVGRPWPNNMGLRTPPPHPNSDHGAHGPFSAPPNFNGPPMFPPPFNPSTPPPFMGNMFQFGASRMSGSPVPPFRHNVPVFGSNYCSVPGPHPQWVNNGPPPPPGT</sequence>
<evidence type="ECO:0000256" key="9">
    <source>
        <dbReference type="SAM" id="MobiDB-lite"/>
    </source>
</evidence>
<dbReference type="GO" id="GO:0003723">
    <property type="term" value="F:RNA binding"/>
    <property type="evidence" value="ECO:0007669"/>
    <property type="project" value="UniProtKB-KW"/>
</dbReference>
<dbReference type="InterPro" id="IPR009000">
    <property type="entry name" value="Transl_B-barrel_sf"/>
</dbReference>
<feature type="compositionally biased region" description="Basic and acidic residues" evidence="9">
    <location>
        <begin position="471"/>
        <end position="486"/>
    </location>
</feature>
<keyword evidence="6" id="KW-0597">Phosphoprotein</keyword>
<reference evidence="10 11" key="1">
    <citation type="journal article" date="2017" name="BMC Biol.">
        <title>Genomic innovations, transcriptional plasticity and gene loss underlying the evolution and divergence of two highly polyphagous and invasive Helicoverpa pest species.</title>
        <authorList>
            <person name="Pearce S.L."/>
            <person name="Clarke D.F."/>
            <person name="East P.D."/>
            <person name="Elfekih S."/>
            <person name="Gordon K.H."/>
            <person name="Jermiin L.S."/>
            <person name="McGaughran A."/>
            <person name="Oakeshott J.G."/>
            <person name="Papanikolaou A."/>
            <person name="Perera O.P."/>
            <person name="Rane R.V."/>
            <person name="Richards S."/>
            <person name="Tay W.T."/>
            <person name="Walsh T.K."/>
            <person name="Anderson A."/>
            <person name="Anderson C.J."/>
            <person name="Asgari S."/>
            <person name="Board P.G."/>
            <person name="Bretschneider A."/>
            <person name="Campbell P.M."/>
            <person name="Chertemps T."/>
            <person name="Christeller J.T."/>
            <person name="Coppin C.W."/>
            <person name="Downes S.J."/>
            <person name="Duan G."/>
            <person name="Farnsworth C.A."/>
            <person name="Good R.T."/>
            <person name="Han L.B."/>
            <person name="Han Y.C."/>
            <person name="Hatje K."/>
            <person name="Horne I."/>
            <person name="Huang Y.P."/>
            <person name="Hughes D.S."/>
            <person name="Jacquin-Joly E."/>
            <person name="James W."/>
            <person name="Jhangiani S."/>
            <person name="Kollmar M."/>
            <person name="Kuwar S.S."/>
            <person name="Li S."/>
            <person name="Liu N.Y."/>
            <person name="Maibeche M.T."/>
            <person name="Miller J.R."/>
            <person name="Montagne N."/>
            <person name="Perry T."/>
            <person name="Qu J."/>
            <person name="Song S.V."/>
            <person name="Sutton G.G."/>
            <person name="Vogel H."/>
            <person name="Walenz B.P."/>
            <person name="Xu W."/>
            <person name="Zhang H.J."/>
            <person name="Zou Z."/>
            <person name="Batterham P."/>
            <person name="Edwards O.R."/>
            <person name="Feyereisen R."/>
            <person name="Gibbs R.A."/>
            <person name="Heckel D.G."/>
            <person name="McGrath A."/>
            <person name="Robin C."/>
            <person name="Scherer S.E."/>
            <person name="Worley K.C."/>
            <person name="Wu Y.D."/>
        </authorList>
    </citation>
    <scope>NUCLEOTIDE SEQUENCE [LARGE SCALE GENOMIC DNA]</scope>
    <source>
        <strain evidence="10">Harm_GR_Male_#8</strain>
        <tissue evidence="10">Whole organism</tissue>
    </source>
</reference>
<evidence type="ECO:0000256" key="3">
    <source>
        <dbReference type="ARBA" id="ARBA00021438"/>
    </source>
</evidence>
<dbReference type="InterPro" id="IPR040309">
    <property type="entry name" value="Naf1"/>
</dbReference>
<evidence type="ECO:0000256" key="6">
    <source>
        <dbReference type="ARBA" id="ARBA00022553"/>
    </source>
</evidence>
<comment type="subcellular location">
    <subcellularLocation>
        <location evidence="1">Nucleus</location>
    </subcellularLocation>
</comment>
<keyword evidence="7" id="KW-0694">RNA-binding</keyword>
<evidence type="ECO:0000313" key="11">
    <source>
        <dbReference type="Proteomes" id="UP000249218"/>
    </source>
</evidence>
<dbReference type="SUPFAM" id="SSF50447">
    <property type="entry name" value="Translation proteins"/>
    <property type="match status" value="1"/>
</dbReference>
<feature type="compositionally biased region" description="Low complexity" evidence="9">
    <location>
        <begin position="487"/>
        <end position="504"/>
    </location>
</feature>
<feature type="region of interest" description="Disordered" evidence="9">
    <location>
        <begin position="1"/>
        <end position="44"/>
    </location>
</feature>
<dbReference type="Pfam" id="PF04410">
    <property type="entry name" value="Gar1"/>
    <property type="match status" value="1"/>
</dbReference>
<keyword evidence="11" id="KW-1185">Reference proteome</keyword>
<keyword evidence="5" id="KW-0698">rRNA processing</keyword>
<keyword evidence="4" id="KW-0690">Ribosome biogenesis</keyword>
<dbReference type="FunFam" id="2.40.10.230:FF:000002">
    <property type="entry name" value="H/ACA ribonucleoprotein complex non-core subunit NAF1"/>
    <property type="match status" value="1"/>
</dbReference>
<feature type="region of interest" description="Disordered" evidence="9">
    <location>
        <begin position="216"/>
        <end position="268"/>
    </location>
</feature>
<dbReference type="AlphaFoldDB" id="A0A2W1BV51"/>
<comment type="similarity">
    <text evidence="2">Belongs to the NAF1 family.</text>
</comment>
<dbReference type="InterPro" id="IPR038664">
    <property type="entry name" value="Gar1/Naf1_Cbf5-bd_sf"/>
</dbReference>
<dbReference type="GO" id="GO:0001522">
    <property type="term" value="P:pseudouridine synthesis"/>
    <property type="evidence" value="ECO:0007669"/>
    <property type="project" value="InterPro"/>
</dbReference>
<dbReference type="PANTHER" id="PTHR31633">
    <property type="entry name" value="H/ACA RIBONUCLEOPROTEIN COMPLEX NON-CORE SUBUNIT NAF1"/>
    <property type="match status" value="1"/>
</dbReference>
<feature type="region of interest" description="Disordered" evidence="9">
    <location>
        <begin position="429"/>
        <end position="553"/>
    </location>
</feature>
<keyword evidence="8" id="KW-0539">Nucleus</keyword>
<name>A0A2W1BV51_HELAM</name>
<dbReference type="GO" id="GO:0005732">
    <property type="term" value="C:sno(s)RNA-containing ribonucleoprotein complex"/>
    <property type="evidence" value="ECO:0007669"/>
    <property type="project" value="InterPro"/>
</dbReference>
<dbReference type="InterPro" id="IPR007504">
    <property type="entry name" value="H/ACA_rnp_Gar1/Naf1"/>
</dbReference>
<organism evidence="10 11">
    <name type="scientific">Helicoverpa armigera</name>
    <name type="common">Cotton bollworm</name>
    <name type="synonym">Heliothis armigera</name>
    <dbReference type="NCBI Taxonomy" id="29058"/>
    <lineage>
        <taxon>Eukaryota</taxon>
        <taxon>Metazoa</taxon>
        <taxon>Ecdysozoa</taxon>
        <taxon>Arthropoda</taxon>
        <taxon>Hexapoda</taxon>
        <taxon>Insecta</taxon>
        <taxon>Pterygota</taxon>
        <taxon>Neoptera</taxon>
        <taxon>Endopterygota</taxon>
        <taxon>Lepidoptera</taxon>
        <taxon>Glossata</taxon>
        <taxon>Ditrysia</taxon>
        <taxon>Noctuoidea</taxon>
        <taxon>Noctuidae</taxon>
        <taxon>Heliothinae</taxon>
        <taxon>Helicoverpa</taxon>
    </lineage>
</organism>
<proteinExistence type="inferred from homology"/>
<evidence type="ECO:0000256" key="1">
    <source>
        <dbReference type="ARBA" id="ARBA00004123"/>
    </source>
</evidence>
<accession>A0A2W1BV51</accession>
<evidence type="ECO:0000313" key="10">
    <source>
        <dbReference type="EMBL" id="PZC77514.1"/>
    </source>
</evidence>
<dbReference type="GO" id="GO:0005634">
    <property type="term" value="C:nucleus"/>
    <property type="evidence" value="ECO:0007669"/>
    <property type="project" value="UniProtKB-SubCell"/>
</dbReference>
<evidence type="ECO:0000256" key="5">
    <source>
        <dbReference type="ARBA" id="ARBA00022552"/>
    </source>
</evidence>
<dbReference type="GO" id="GO:0000493">
    <property type="term" value="P:box H/ACA snoRNP assembly"/>
    <property type="evidence" value="ECO:0007669"/>
    <property type="project" value="InterPro"/>
</dbReference>
<evidence type="ECO:0000256" key="2">
    <source>
        <dbReference type="ARBA" id="ARBA00009801"/>
    </source>
</evidence>
<dbReference type="Proteomes" id="UP000249218">
    <property type="component" value="Unassembled WGS sequence"/>
</dbReference>
<dbReference type="Gene3D" id="2.40.10.230">
    <property type="entry name" value="Probable tRNA pseudouridine synthase domain"/>
    <property type="match status" value="1"/>
</dbReference>
<feature type="compositionally biased region" description="Basic and acidic residues" evidence="9">
    <location>
        <begin position="449"/>
        <end position="464"/>
    </location>
</feature>
<dbReference type="GO" id="GO:0006364">
    <property type="term" value="P:rRNA processing"/>
    <property type="evidence" value="ECO:0007669"/>
    <property type="project" value="UniProtKB-KW"/>
</dbReference>
<dbReference type="GO" id="GO:0043489">
    <property type="term" value="P:RNA stabilization"/>
    <property type="evidence" value="ECO:0007669"/>
    <property type="project" value="UniProtKB-ARBA"/>
</dbReference>
<feature type="region of interest" description="Disordered" evidence="9">
    <location>
        <begin position="95"/>
        <end position="165"/>
    </location>
</feature>
<protein>
    <recommendedName>
        <fullName evidence="3">H/ACA ribonucleoprotein complex non-core subunit NAF1</fullName>
    </recommendedName>
</protein>
<dbReference type="OrthoDB" id="21550at2759"/>
<dbReference type="PANTHER" id="PTHR31633:SF1">
    <property type="entry name" value="H_ACA RIBONUCLEOPROTEIN COMPLEX NON-CORE SUBUNIT NAF1"/>
    <property type="match status" value="1"/>
</dbReference>
<evidence type="ECO:0000256" key="8">
    <source>
        <dbReference type="ARBA" id="ARBA00023242"/>
    </source>
</evidence>